<proteinExistence type="predicted"/>
<evidence type="ECO:0000313" key="3">
    <source>
        <dbReference type="EMBL" id="SCO76460.1"/>
    </source>
</evidence>
<dbReference type="VEuPathDB" id="FungiDB:HZS61_006694"/>
<dbReference type="VEuPathDB" id="FungiDB:FOXG_20676"/>
<dbReference type="EMBL" id="FMJY01000001">
    <property type="protein sequence ID" value="SCO76460.1"/>
    <property type="molecule type" value="Genomic_DNA"/>
</dbReference>
<dbReference type="OrthoDB" id="2152029at2759"/>
<accession>A0A2H3T0P0</accession>
<evidence type="ECO:0000313" key="4">
    <source>
        <dbReference type="Proteomes" id="UP000219369"/>
    </source>
</evidence>
<name>A0A2H3T0P0_FUSOX</name>
<dbReference type="Proteomes" id="UP000219369">
    <property type="component" value="Unassembled WGS sequence"/>
</dbReference>
<feature type="region of interest" description="Disordered" evidence="1">
    <location>
        <begin position="1"/>
        <end position="21"/>
    </location>
</feature>
<gene>
    <name evidence="2" type="ORF">BFJ69_g2018</name>
    <name evidence="3" type="ORF">FRV6_00672</name>
</gene>
<organism evidence="3 4">
    <name type="scientific">Fusarium oxysporum</name>
    <name type="common">Fusarium vascular wilt</name>
    <dbReference type="NCBI Taxonomy" id="5507"/>
    <lineage>
        <taxon>Eukaryota</taxon>
        <taxon>Fungi</taxon>
        <taxon>Dikarya</taxon>
        <taxon>Ascomycota</taxon>
        <taxon>Pezizomycotina</taxon>
        <taxon>Sordariomycetes</taxon>
        <taxon>Hypocreomycetidae</taxon>
        <taxon>Hypocreales</taxon>
        <taxon>Nectriaceae</taxon>
        <taxon>Fusarium</taxon>
        <taxon>Fusarium oxysporum species complex</taxon>
    </lineage>
</organism>
<dbReference type="VEuPathDB" id="FungiDB:FOMG_17906"/>
<reference evidence="4" key="1">
    <citation type="submission" date="2016-09" db="EMBL/GenBank/DDBJ databases">
        <authorList>
            <person name="Guldener U."/>
        </authorList>
    </citation>
    <scope>NUCLEOTIDE SEQUENCE [LARGE SCALE GENOMIC DNA]</scope>
    <source>
        <strain evidence="4">V64-1</strain>
    </source>
</reference>
<reference evidence="2 5" key="3">
    <citation type="journal article" date="2018" name="Sci. Rep.">
        <title>Characterisation of pathogen-specific regions and novel effector candidates in Fusarium oxysporum f. sp. cepae.</title>
        <authorList>
            <person name="Armitage A.D."/>
            <person name="Taylor A."/>
            <person name="Sobczyk M.K."/>
            <person name="Baxter L."/>
            <person name="Greenfield B.P."/>
            <person name="Bates H.J."/>
            <person name="Wilson F."/>
            <person name="Jackson A.C."/>
            <person name="Ott S."/>
            <person name="Harrison R.J."/>
            <person name="Clarkson J.P."/>
        </authorList>
    </citation>
    <scope>NUCLEOTIDE SEQUENCE [LARGE SCALE GENOMIC DNA]</scope>
    <source>
        <strain evidence="2 5">Fo_A13</strain>
    </source>
</reference>
<dbReference type="VEuPathDB" id="FungiDB:FOZG_13368"/>
<sequence>MPSRDPELSYESSPDTKMPGVPCPECTTAEKEVWVIPGHSCPYCGMVIHVSMNSTVSIFNTVER</sequence>
<protein>
    <submittedName>
        <fullName evidence="3">Uncharacterized protein</fullName>
    </submittedName>
</protein>
<dbReference type="AlphaFoldDB" id="A0A2H3T0P0"/>
<evidence type="ECO:0000313" key="5">
    <source>
        <dbReference type="Proteomes" id="UP000285084"/>
    </source>
</evidence>
<dbReference type="EMBL" id="MRCX01000010">
    <property type="protein sequence ID" value="RKK84234.1"/>
    <property type="molecule type" value="Genomic_DNA"/>
</dbReference>
<evidence type="ECO:0000313" key="2">
    <source>
        <dbReference type="EMBL" id="RKK84234.1"/>
    </source>
</evidence>
<reference evidence="3" key="2">
    <citation type="submission" date="2016-09" db="EMBL/GenBank/DDBJ databases">
        <authorList>
            <person name="Capua I."/>
            <person name="De Benedictis P."/>
            <person name="Joannis T."/>
            <person name="Lombin L.H."/>
            <person name="Cattoli G."/>
        </authorList>
    </citation>
    <scope>NUCLEOTIDE SEQUENCE [LARGE SCALE GENOMIC DNA]</scope>
    <source>
        <strain evidence="3">V64-1</strain>
    </source>
</reference>
<dbReference type="Proteomes" id="UP000285084">
    <property type="component" value="Unassembled WGS sequence"/>
</dbReference>
<evidence type="ECO:0000256" key="1">
    <source>
        <dbReference type="SAM" id="MobiDB-lite"/>
    </source>
</evidence>